<feature type="compositionally biased region" description="Polar residues" evidence="1">
    <location>
        <begin position="31"/>
        <end position="50"/>
    </location>
</feature>
<name>A0A4U8SW50_9HELI</name>
<comment type="caution">
    <text evidence="2">The sequence shown here is derived from an EMBL/GenBank/DDBJ whole genome shotgun (WGS) entry which is preliminary data.</text>
</comment>
<accession>A0A4U8SW50</accession>
<proteinExistence type="predicted"/>
<evidence type="ECO:0000313" key="3">
    <source>
        <dbReference type="Proteomes" id="UP000029921"/>
    </source>
</evidence>
<dbReference type="AlphaFoldDB" id="A0A4U8SW50"/>
<evidence type="ECO:0000256" key="1">
    <source>
        <dbReference type="SAM" id="MobiDB-lite"/>
    </source>
</evidence>
<dbReference type="Proteomes" id="UP000029921">
    <property type="component" value="Unassembled WGS sequence"/>
</dbReference>
<reference evidence="2 3" key="1">
    <citation type="journal article" date="2014" name="Genome Announc.">
        <title>Draft genome sequences of eight enterohepatic helicobacter species isolated from both laboratory and wild rodents.</title>
        <authorList>
            <person name="Sheh A."/>
            <person name="Shen Z."/>
            <person name="Fox J.G."/>
        </authorList>
    </citation>
    <scope>NUCLEOTIDE SEQUENCE [LARGE SCALE GENOMIC DNA]</scope>
    <source>
        <strain evidence="2 3">MIT 96-1001</strain>
    </source>
</reference>
<dbReference type="EMBL" id="JRPE02000022">
    <property type="protein sequence ID" value="TLD91159.1"/>
    <property type="molecule type" value="Genomic_DNA"/>
</dbReference>
<sequence>MKIKQNKAEVFASDFKGCEALSAETSQKGCRTLARSTSPNLQNEKQISLKSTKETSPTRKE</sequence>
<feature type="compositionally biased region" description="Basic and acidic residues" evidence="1">
    <location>
        <begin position="51"/>
        <end position="61"/>
    </location>
</feature>
<keyword evidence="3" id="KW-1185">Reference proteome</keyword>
<feature type="region of interest" description="Disordered" evidence="1">
    <location>
        <begin position="31"/>
        <end position="61"/>
    </location>
</feature>
<gene>
    <name evidence="2" type="ORF">LS74_010065</name>
</gene>
<organism evidence="2 3">
    <name type="scientific">Helicobacter magdeburgensis</name>
    <dbReference type="NCBI Taxonomy" id="471858"/>
    <lineage>
        <taxon>Bacteria</taxon>
        <taxon>Pseudomonadati</taxon>
        <taxon>Campylobacterota</taxon>
        <taxon>Epsilonproteobacteria</taxon>
        <taxon>Campylobacterales</taxon>
        <taxon>Helicobacteraceae</taxon>
        <taxon>Helicobacter</taxon>
    </lineage>
</organism>
<evidence type="ECO:0000313" key="2">
    <source>
        <dbReference type="EMBL" id="TLD91159.1"/>
    </source>
</evidence>
<dbReference type="RefSeq" id="WP_034586070.1">
    <property type="nucleotide sequence ID" value="NZ_JRPE02000022.1"/>
</dbReference>
<protein>
    <submittedName>
        <fullName evidence="2">Uncharacterized protein</fullName>
    </submittedName>
</protein>